<accession>A0A7U2I235</accession>
<protein>
    <submittedName>
        <fullName evidence="1">Uncharacterized protein</fullName>
    </submittedName>
</protein>
<gene>
    <name evidence="1" type="ORF">JI435_412900</name>
</gene>
<evidence type="ECO:0000313" key="2">
    <source>
        <dbReference type="Proteomes" id="UP000663193"/>
    </source>
</evidence>
<sequence length="96" mass="11001">MKRRGGEAHMAGSTVVYMEKGKLVHVHMLPDPSNQVPVLLSFTRSFRRRYLIGGWIPGLVQFPRNGVPLSAKRLRDHCRNTTPWWSDLEACSFSYT</sequence>
<dbReference type="VEuPathDB" id="FungiDB:JI435_412900"/>
<keyword evidence="2" id="KW-1185">Reference proteome</keyword>
<name>A0A7U2I235_PHANO</name>
<dbReference type="AlphaFoldDB" id="A0A7U2I235"/>
<evidence type="ECO:0000313" key="1">
    <source>
        <dbReference type="EMBL" id="QRC98984.1"/>
    </source>
</evidence>
<organism evidence="1 2">
    <name type="scientific">Phaeosphaeria nodorum (strain SN15 / ATCC MYA-4574 / FGSC 10173)</name>
    <name type="common">Glume blotch fungus</name>
    <name type="synonym">Parastagonospora nodorum</name>
    <dbReference type="NCBI Taxonomy" id="321614"/>
    <lineage>
        <taxon>Eukaryota</taxon>
        <taxon>Fungi</taxon>
        <taxon>Dikarya</taxon>
        <taxon>Ascomycota</taxon>
        <taxon>Pezizomycotina</taxon>
        <taxon>Dothideomycetes</taxon>
        <taxon>Pleosporomycetidae</taxon>
        <taxon>Pleosporales</taxon>
        <taxon>Pleosporineae</taxon>
        <taxon>Phaeosphaeriaceae</taxon>
        <taxon>Parastagonospora</taxon>
    </lineage>
</organism>
<proteinExistence type="predicted"/>
<reference evidence="2" key="1">
    <citation type="journal article" date="2021" name="BMC Genomics">
        <title>Chromosome-level genome assembly and manually-curated proteome of model necrotroph Parastagonospora nodorum Sn15 reveals a genome-wide trove of candidate effector homologs, and redundancy of virulence-related functions within an accessory chromosome.</title>
        <authorList>
            <person name="Bertazzoni S."/>
            <person name="Jones D.A.B."/>
            <person name="Phan H.T."/>
            <person name="Tan K.-C."/>
            <person name="Hane J.K."/>
        </authorList>
    </citation>
    <scope>NUCLEOTIDE SEQUENCE [LARGE SCALE GENOMIC DNA]</scope>
    <source>
        <strain evidence="2">SN15 / ATCC MYA-4574 / FGSC 10173)</strain>
    </source>
</reference>
<dbReference type="EMBL" id="CP069031">
    <property type="protein sequence ID" value="QRC98984.1"/>
    <property type="molecule type" value="Genomic_DNA"/>
</dbReference>
<dbReference type="Proteomes" id="UP000663193">
    <property type="component" value="Chromosome 9"/>
</dbReference>